<protein>
    <submittedName>
        <fullName evidence="1">Uncharacterized protein</fullName>
    </submittedName>
</protein>
<evidence type="ECO:0000313" key="2">
    <source>
        <dbReference type="Proteomes" id="UP001157355"/>
    </source>
</evidence>
<comment type="caution">
    <text evidence="1">The sequence shown here is derived from an EMBL/GenBank/DDBJ whole genome shotgun (WGS) entry which is preliminary data.</text>
</comment>
<dbReference type="AlphaFoldDB" id="A0AA37TQI3"/>
<accession>A0AA37TQI3</accession>
<name>A0AA37TQI3_9RHOB</name>
<evidence type="ECO:0000313" key="1">
    <source>
        <dbReference type="EMBL" id="GLS85168.1"/>
    </source>
</evidence>
<organism evidence="1 2">
    <name type="scientific">Cypionkella aquatica</name>
    <dbReference type="NCBI Taxonomy" id="1756042"/>
    <lineage>
        <taxon>Bacteria</taxon>
        <taxon>Pseudomonadati</taxon>
        <taxon>Pseudomonadota</taxon>
        <taxon>Alphaproteobacteria</taxon>
        <taxon>Rhodobacterales</taxon>
        <taxon>Paracoccaceae</taxon>
        <taxon>Cypionkella</taxon>
    </lineage>
</organism>
<proteinExistence type="predicted"/>
<sequence>MAIDAVFTLVDGHDPAFLANQAALAHFTPPPPLDKWQTINLGRRDASVTAALTAASAAGADPFWVGYHRLRLLRLAGQEAQIAALVAEIVQTGAHVESLLRLGREWRESGHAPMSLQLHVGLRSVRPLHGPTAMAWADLALGLGETGEDIEAAL</sequence>
<gene>
    <name evidence="1" type="ORF">GCM10010873_01410</name>
</gene>
<dbReference type="EMBL" id="BSPP01000002">
    <property type="protein sequence ID" value="GLS85168.1"/>
    <property type="molecule type" value="Genomic_DNA"/>
</dbReference>
<dbReference type="Proteomes" id="UP001157355">
    <property type="component" value="Unassembled WGS sequence"/>
</dbReference>
<reference evidence="1 2" key="1">
    <citation type="journal article" date="2014" name="Int. J. Syst. Evol. Microbiol.">
        <title>Complete genome sequence of Corynebacterium casei LMG S-19264T (=DSM 44701T), isolated from a smear-ripened cheese.</title>
        <authorList>
            <consortium name="US DOE Joint Genome Institute (JGI-PGF)"/>
            <person name="Walter F."/>
            <person name="Albersmeier A."/>
            <person name="Kalinowski J."/>
            <person name="Ruckert C."/>
        </authorList>
    </citation>
    <scope>NUCLEOTIDE SEQUENCE [LARGE SCALE GENOMIC DNA]</scope>
    <source>
        <strain evidence="1 2">NBRC 111766</strain>
    </source>
</reference>
<keyword evidence="2" id="KW-1185">Reference proteome</keyword>